<organism evidence="3 4">
    <name type="scientific">Candidatus Accumulibacter appositus</name>
    <dbReference type="NCBI Taxonomy" id="1454003"/>
    <lineage>
        <taxon>Bacteria</taxon>
        <taxon>Pseudomonadati</taxon>
        <taxon>Pseudomonadota</taxon>
        <taxon>Betaproteobacteria</taxon>
        <taxon>Candidatus Accumulibacter</taxon>
    </lineage>
</organism>
<dbReference type="InterPro" id="IPR000873">
    <property type="entry name" value="AMP-dep_synth/lig_dom"/>
</dbReference>
<dbReference type="GO" id="GO:0044550">
    <property type="term" value="P:secondary metabolite biosynthetic process"/>
    <property type="evidence" value="ECO:0007669"/>
    <property type="project" value="TreeGrafter"/>
</dbReference>
<dbReference type="SUPFAM" id="SSF52777">
    <property type="entry name" value="CoA-dependent acyltransferases"/>
    <property type="match status" value="2"/>
</dbReference>
<dbReference type="InterPro" id="IPR020459">
    <property type="entry name" value="AMP-binding"/>
</dbReference>
<dbReference type="InterPro" id="IPR020845">
    <property type="entry name" value="AMP-binding_CS"/>
</dbReference>
<accession>A0A011PN55</accession>
<dbReference type="CDD" id="cd19543">
    <property type="entry name" value="DCL_NRPS"/>
    <property type="match status" value="1"/>
</dbReference>
<dbReference type="InterPro" id="IPR001242">
    <property type="entry name" value="Condensation_dom"/>
</dbReference>
<dbReference type="Gene3D" id="3.30.300.30">
    <property type="match status" value="1"/>
</dbReference>
<dbReference type="GO" id="GO:0005737">
    <property type="term" value="C:cytoplasm"/>
    <property type="evidence" value="ECO:0007669"/>
    <property type="project" value="TreeGrafter"/>
</dbReference>
<comment type="caution">
    <text evidence="3">The sequence shown here is derived from an EMBL/GenBank/DDBJ whole genome shotgun (WGS) entry which is preliminary data.</text>
</comment>
<dbReference type="NCBIfam" id="TIGR01733">
    <property type="entry name" value="AA-adenyl-dom"/>
    <property type="match status" value="1"/>
</dbReference>
<dbReference type="Gene3D" id="3.40.50.980">
    <property type="match status" value="2"/>
</dbReference>
<dbReference type="GO" id="GO:0043041">
    <property type="term" value="P:amino acid activation for nonribosomal peptide biosynthetic process"/>
    <property type="evidence" value="ECO:0007669"/>
    <property type="project" value="TreeGrafter"/>
</dbReference>
<dbReference type="Proteomes" id="UP000021816">
    <property type="component" value="Unassembled WGS sequence"/>
</dbReference>
<dbReference type="Pfam" id="PF00668">
    <property type="entry name" value="Condensation"/>
    <property type="match status" value="1"/>
</dbReference>
<dbReference type="InterPro" id="IPR045851">
    <property type="entry name" value="AMP-bd_C_sf"/>
</dbReference>
<dbReference type="PROSITE" id="PS00455">
    <property type="entry name" value="AMP_BINDING"/>
    <property type="match status" value="1"/>
</dbReference>
<proteinExistence type="predicted"/>
<dbReference type="Gene3D" id="3.30.559.30">
    <property type="entry name" value="Nonribosomal peptide synthetase, condensation domain"/>
    <property type="match status" value="1"/>
</dbReference>
<sequence>MTNDSIQAIYPLTALQEGLLLHTLDGKRPGAYFEQYCCDFHGELALANLQWAWQSACDRHDVLRTLFTWDGRDRPLQIVRKRVDLPWIEHDWLRMAPEEQERRWQDLLRADRARGFVLDEAPLLRVSVISLNSGRMRLLVSFHHVLMDAWSLQIVLDEVAHLYRARCSGVPSGLPAPRPFADFVAWTAAQDREQGMAFWRSALSGYVPLPAPDFGRPVTAAQPEDTNTLRLDLDHTLVARLEAFARRQQVTLACCFAGAWALLMARYSGAADLAFGFTSAGRPTELEGGERMVGLLMNTPPLRVWVDPAQTPAEWLRGLQLAQLRMRDFEHTPLVDIQRACDGCAGQALFETVLVFENAPVAKANTNTGLAGQLSVRDQAYFAYSNYPLAMIVIPGPQLSLRLVFDPGRYAEPAMRRVLRHMERALSALCDTALSRLGEIDILSPDEQAIVAAPERDPGRGRPVPEALHAHGSALADALAVVDGALRLSYADLARRTDALAGQLQAHGIGPGHCVPICASRSGMAVVAMLAVLKSGAAHAVIDAGLPLPRIKDMLADLAAGARAGGRLIADRILVDAAGAQLLDGQANALIAIDSASRKAAACTLSRPLDGEDLAYVIYTSGSTGAPKGVALSHRNLTASLLARAAFYPSAPQRFLLLSAIGTDSTIAGVYWPLYFGGTLVVAPERIEQNPLALAKLIDSQRISHLLCLPSLWEALLEQVPADTLSSLRCVVVAGEACSPAVVAAHFSRLPTVGLYNEYGPAEAAVWATATALEAATAVRAAGVSIGCAIATARVHVLDADGRPCPLGIAGELCIGGAGVARAYWNPDTPDQTRFTTLPWQPDARMYRSGDRARQRPDGAFEFLGRIDNQVKIRGYRVEPEEIEGILVRHPDVREAVVVAVNQSVGDGQAALHAALSALPEGEAERLLAQVEAMTQPPASQASGARSLS</sequence>
<dbReference type="PATRIC" id="fig|1454003.3.peg.3200"/>
<dbReference type="InterPro" id="IPR023213">
    <property type="entry name" value="CAT-like_dom_sf"/>
</dbReference>
<gene>
    <name evidence="3" type="primary">lgrD</name>
    <name evidence="3" type="ORF">AW10_03144</name>
</gene>
<dbReference type="AlphaFoldDB" id="A0A011PN55"/>
<feature type="domain" description="Condensation" evidence="2">
    <location>
        <begin position="7"/>
        <end position="449"/>
    </location>
</feature>
<dbReference type="PANTHER" id="PTHR45527">
    <property type="entry name" value="NONRIBOSOMAL PEPTIDE SYNTHETASE"/>
    <property type="match status" value="1"/>
</dbReference>
<dbReference type="GO" id="GO:0003824">
    <property type="term" value="F:catalytic activity"/>
    <property type="evidence" value="ECO:0007669"/>
    <property type="project" value="InterPro"/>
</dbReference>
<dbReference type="Gene3D" id="2.30.38.10">
    <property type="entry name" value="Luciferase, Domain 3"/>
    <property type="match status" value="1"/>
</dbReference>
<name>A0A011PN55_9PROT</name>
<dbReference type="GO" id="GO:0031177">
    <property type="term" value="F:phosphopantetheine binding"/>
    <property type="evidence" value="ECO:0007669"/>
    <property type="project" value="TreeGrafter"/>
</dbReference>
<evidence type="ECO:0000313" key="4">
    <source>
        <dbReference type="Proteomes" id="UP000021816"/>
    </source>
</evidence>
<dbReference type="Gene3D" id="3.30.559.10">
    <property type="entry name" value="Chloramphenicol acetyltransferase-like domain"/>
    <property type="match status" value="1"/>
</dbReference>
<dbReference type="PANTHER" id="PTHR45527:SF1">
    <property type="entry name" value="FATTY ACID SYNTHASE"/>
    <property type="match status" value="1"/>
</dbReference>
<dbReference type="EMBL" id="JEMX01000075">
    <property type="protein sequence ID" value="EXI78300.1"/>
    <property type="molecule type" value="Genomic_DNA"/>
</dbReference>
<dbReference type="PRINTS" id="PR00154">
    <property type="entry name" value="AMPBINDING"/>
</dbReference>
<evidence type="ECO:0000259" key="1">
    <source>
        <dbReference type="Pfam" id="PF00501"/>
    </source>
</evidence>
<protein>
    <submittedName>
        <fullName evidence="3">Linear gramicidin synthase subunit D</fullName>
    </submittedName>
</protein>
<reference evidence="3 4" key="1">
    <citation type="submission" date="2014-02" db="EMBL/GenBank/DDBJ databases">
        <title>Expanding our view of genomic diversity in Candidatus Accumulibacter clades.</title>
        <authorList>
            <person name="Skennerton C.T."/>
            <person name="Barr J.J."/>
            <person name="Slater F.R."/>
            <person name="Bond P.L."/>
            <person name="Tyson G.W."/>
        </authorList>
    </citation>
    <scope>NUCLEOTIDE SEQUENCE [LARGE SCALE GENOMIC DNA]</scope>
    <source>
        <strain evidence="4">BA-92</strain>
    </source>
</reference>
<dbReference type="SUPFAM" id="SSF56801">
    <property type="entry name" value="Acetyl-CoA synthetase-like"/>
    <property type="match status" value="1"/>
</dbReference>
<dbReference type="Pfam" id="PF00501">
    <property type="entry name" value="AMP-binding"/>
    <property type="match status" value="1"/>
</dbReference>
<evidence type="ECO:0000313" key="3">
    <source>
        <dbReference type="EMBL" id="EXI78300.1"/>
    </source>
</evidence>
<dbReference type="CDD" id="cd05930">
    <property type="entry name" value="A_NRPS"/>
    <property type="match status" value="1"/>
</dbReference>
<dbReference type="InterPro" id="IPR010071">
    <property type="entry name" value="AA_adenyl_dom"/>
</dbReference>
<evidence type="ECO:0000259" key="2">
    <source>
        <dbReference type="Pfam" id="PF00668"/>
    </source>
</evidence>
<dbReference type="STRING" id="1454003.AW10_03144"/>
<feature type="domain" description="AMP-dependent synthetase/ligase" evidence="1">
    <location>
        <begin position="476"/>
        <end position="825"/>
    </location>
</feature>